<sequence>MKIAKDNLSAEQKKKVYFGIALLSIIVISFFYYAFNLKKTTKELLSINTDLTICKKTGYSTYKGYTDIIKYNVNGKKYERELSGRNSVEIGEFYELKYSKSNPEFCEVNYKKPKIINEENYISGKGIIDKKYENEKWKILTFKYSYLKKNYIRDVYLPNFENYEKGKEIEIIINKRNPKISYLKQQFE</sequence>
<comment type="caution">
    <text evidence="2">The sequence shown here is derived from an EMBL/GenBank/DDBJ whole genome shotgun (WGS) entry which is preliminary data.</text>
</comment>
<protein>
    <submittedName>
        <fullName evidence="2">Uncharacterized protein</fullName>
    </submittedName>
</protein>
<gene>
    <name evidence="2" type="ORF">GCM10007028_36450</name>
</gene>
<reference evidence="2" key="2">
    <citation type="submission" date="2020-09" db="EMBL/GenBank/DDBJ databases">
        <authorList>
            <person name="Sun Q."/>
            <person name="Kim S."/>
        </authorList>
    </citation>
    <scope>NUCLEOTIDE SEQUENCE</scope>
    <source>
        <strain evidence="2">KCTC 12710</strain>
    </source>
</reference>
<accession>A0A918RFQ0</accession>
<reference evidence="2" key="1">
    <citation type="journal article" date="2014" name="Int. J. Syst. Evol. Microbiol.">
        <title>Complete genome sequence of Corynebacterium casei LMG S-19264T (=DSM 44701T), isolated from a smear-ripened cheese.</title>
        <authorList>
            <consortium name="US DOE Joint Genome Institute (JGI-PGF)"/>
            <person name="Walter F."/>
            <person name="Albersmeier A."/>
            <person name="Kalinowski J."/>
            <person name="Ruckert C."/>
        </authorList>
    </citation>
    <scope>NUCLEOTIDE SEQUENCE</scope>
    <source>
        <strain evidence="2">KCTC 12710</strain>
    </source>
</reference>
<evidence type="ECO:0000313" key="2">
    <source>
        <dbReference type="EMBL" id="GGZ95049.1"/>
    </source>
</evidence>
<keyword evidence="1" id="KW-1133">Transmembrane helix</keyword>
<name>A0A918RFQ0_9FLAO</name>
<keyword evidence="3" id="KW-1185">Reference proteome</keyword>
<dbReference type="EMBL" id="BMWZ01000025">
    <property type="protein sequence ID" value="GGZ95049.1"/>
    <property type="molecule type" value="Genomic_DNA"/>
</dbReference>
<feature type="transmembrane region" description="Helical" evidence="1">
    <location>
        <begin position="16"/>
        <end position="35"/>
    </location>
</feature>
<evidence type="ECO:0000313" key="3">
    <source>
        <dbReference type="Proteomes" id="UP000636004"/>
    </source>
</evidence>
<dbReference type="AlphaFoldDB" id="A0A918RFQ0"/>
<dbReference type="RefSeq" id="WP_189362881.1">
    <property type="nucleotide sequence ID" value="NZ_BMWZ01000025.1"/>
</dbReference>
<keyword evidence="1" id="KW-0472">Membrane</keyword>
<keyword evidence="1" id="KW-0812">Transmembrane</keyword>
<evidence type="ECO:0000256" key="1">
    <source>
        <dbReference type="SAM" id="Phobius"/>
    </source>
</evidence>
<dbReference type="Proteomes" id="UP000636004">
    <property type="component" value="Unassembled WGS sequence"/>
</dbReference>
<proteinExistence type="predicted"/>
<organism evidence="2 3">
    <name type="scientific">Algibacter mikhailovii</name>
    <dbReference type="NCBI Taxonomy" id="425498"/>
    <lineage>
        <taxon>Bacteria</taxon>
        <taxon>Pseudomonadati</taxon>
        <taxon>Bacteroidota</taxon>
        <taxon>Flavobacteriia</taxon>
        <taxon>Flavobacteriales</taxon>
        <taxon>Flavobacteriaceae</taxon>
        <taxon>Algibacter</taxon>
    </lineage>
</organism>